<sequence>MSIRKIVVPVDGTPAVQGALETAFFVGGWLGAHIEAVHVRVEPTAAVPLVGEGMSGALVQDLIELTERESAGRAAAAKAMFEDARARAGIAAAENPTPSGASARFIEFRGIEEDAVVRRARLADLVVISRPIVHPEVLSTVPFSALIFESAAPVMVAAAAAPGALKRIVIAWNESKESARAIKYALPLLHQATSIDVISVGAEADVDSGCAGAVQLLAWHGIAATPRVLADSGSPDQTLSDACKDADMVVMGAYTHNRLWQIILGSVTQHMIERTPLLLFMAH</sequence>
<accession>A0A380TD75</accession>
<evidence type="ECO:0000259" key="2">
    <source>
        <dbReference type="Pfam" id="PF00582"/>
    </source>
</evidence>
<gene>
    <name evidence="3" type="ORF">DF3PB_1960007</name>
</gene>
<comment type="similarity">
    <text evidence="1">Belongs to the universal stress protein A family.</text>
</comment>
<dbReference type="SUPFAM" id="SSF52402">
    <property type="entry name" value="Adenine nucleotide alpha hydrolases-like"/>
    <property type="match status" value="2"/>
</dbReference>
<dbReference type="Pfam" id="PF00582">
    <property type="entry name" value="Usp"/>
    <property type="match status" value="2"/>
</dbReference>
<protein>
    <submittedName>
        <fullName evidence="3">Putative Universal stress protein UspA</fullName>
    </submittedName>
</protein>
<name>A0A380TD75_9ZZZZ</name>
<dbReference type="AlphaFoldDB" id="A0A380TD75"/>
<evidence type="ECO:0000313" key="3">
    <source>
        <dbReference type="EMBL" id="SUS05432.1"/>
    </source>
</evidence>
<dbReference type="PANTHER" id="PTHR46268">
    <property type="entry name" value="STRESS RESPONSE PROTEIN NHAX"/>
    <property type="match status" value="1"/>
</dbReference>
<feature type="domain" description="UspA" evidence="2">
    <location>
        <begin position="217"/>
        <end position="276"/>
    </location>
</feature>
<dbReference type="PRINTS" id="PR01438">
    <property type="entry name" value="UNVRSLSTRESS"/>
</dbReference>
<feature type="domain" description="UspA" evidence="2">
    <location>
        <begin position="3"/>
        <end position="128"/>
    </location>
</feature>
<dbReference type="Gene3D" id="3.40.50.12370">
    <property type="match status" value="1"/>
</dbReference>
<evidence type="ECO:0000256" key="1">
    <source>
        <dbReference type="ARBA" id="ARBA00008791"/>
    </source>
</evidence>
<dbReference type="InterPro" id="IPR006016">
    <property type="entry name" value="UspA"/>
</dbReference>
<dbReference type="CDD" id="cd00293">
    <property type="entry name" value="USP-like"/>
    <property type="match status" value="1"/>
</dbReference>
<dbReference type="InterPro" id="IPR006015">
    <property type="entry name" value="Universal_stress_UspA"/>
</dbReference>
<dbReference type="PANTHER" id="PTHR46268:SF15">
    <property type="entry name" value="UNIVERSAL STRESS PROTEIN HP_0031"/>
    <property type="match status" value="1"/>
</dbReference>
<organism evidence="3">
    <name type="scientific">metagenome</name>
    <dbReference type="NCBI Taxonomy" id="256318"/>
    <lineage>
        <taxon>unclassified sequences</taxon>
        <taxon>metagenomes</taxon>
    </lineage>
</organism>
<proteinExistence type="inferred from homology"/>
<dbReference type="EMBL" id="UIDG01000108">
    <property type="protein sequence ID" value="SUS05432.1"/>
    <property type="molecule type" value="Genomic_DNA"/>
</dbReference>
<reference evidence="3" key="1">
    <citation type="submission" date="2018-07" db="EMBL/GenBank/DDBJ databases">
        <authorList>
            <person name="Quirk P.G."/>
            <person name="Krulwich T.A."/>
        </authorList>
    </citation>
    <scope>NUCLEOTIDE SEQUENCE</scope>
</reference>